<dbReference type="HOGENOM" id="CLU_2499134_0_0_1"/>
<name>A0A075B1Q3_ROZAC</name>
<evidence type="ECO:0000313" key="1">
    <source>
        <dbReference type="EMBL" id="EPZ36512.1"/>
    </source>
</evidence>
<organism evidence="1 2">
    <name type="scientific">Rozella allomycis (strain CSF55)</name>
    <dbReference type="NCBI Taxonomy" id="988480"/>
    <lineage>
        <taxon>Eukaryota</taxon>
        <taxon>Fungi</taxon>
        <taxon>Fungi incertae sedis</taxon>
        <taxon>Cryptomycota</taxon>
        <taxon>Cryptomycota incertae sedis</taxon>
        <taxon>Rozella</taxon>
    </lineage>
</organism>
<proteinExistence type="predicted"/>
<reference evidence="1 2" key="1">
    <citation type="journal article" date="2013" name="Curr. Biol.">
        <title>Shared signatures of parasitism and phylogenomics unite Cryptomycota and microsporidia.</title>
        <authorList>
            <person name="James T.Y."/>
            <person name="Pelin A."/>
            <person name="Bonen L."/>
            <person name="Ahrendt S."/>
            <person name="Sain D."/>
            <person name="Corradi N."/>
            <person name="Stajich J.E."/>
        </authorList>
    </citation>
    <scope>NUCLEOTIDE SEQUENCE [LARGE SCALE GENOMIC DNA]</scope>
    <source>
        <strain evidence="1 2">CSF55</strain>
    </source>
</reference>
<accession>A0A075B1Q3</accession>
<dbReference type="CDD" id="cd09272">
    <property type="entry name" value="RNase_HI_RT_Ty1"/>
    <property type="match status" value="1"/>
</dbReference>
<gene>
    <name evidence="1" type="ORF">O9G_006043</name>
</gene>
<evidence type="ECO:0000313" key="2">
    <source>
        <dbReference type="Proteomes" id="UP000030755"/>
    </source>
</evidence>
<dbReference type="Proteomes" id="UP000030755">
    <property type="component" value="Unassembled WGS sequence"/>
</dbReference>
<sequence>MPTPIYFALTGRAQKNTAKSSTEAEYISLAVPTHELLWMNRLAGDLGCLISEPIIMNEDNHGVVKIIKSGTHQNRVKHLDIAYHIT</sequence>
<protein>
    <submittedName>
        <fullName evidence="1">Uncharacterized protein</fullName>
    </submittedName>
</protein>
<dbReference type="EMBL" id="KE560533">
    <property type="protein sequence ID" value="EPZ36512.1"/>
    <property type="molecule type" value="Genomic_DNA"/>
</dbReference>
<dbReference type="AlphaFoldDB" id="A0A075B1Q3"/>
<keyword evidence="2" id="KW-1185">Reference proteome</keyword>
<dbReference type="OrthoDB" id="3255262at2759"/>
<dbReference type="STRING" id="988480.A0A075B1Q3"/>